<keyword evidence="2" id="KW-0812">Transmembrane</keyword>
<dbReference type="InterPro" id="IPR003675">
    <property type="entry name" value="Rce1/LyrA-like_dom"/>
</dbReference>
<dbReference type="InterPro" id="IPR052710">
    <property type="entry name" value="CAAX_protease"/>
</dbReference>
<feature type="compositionally biased region" description="Basic and acidic residues" evidence="1">
    <location>
        <begin position="291"/>
        <end position="312"/>
    </location>
</feature>
<protein>
    <submittedName>
        <fullName evidence="4">CPBP family intramembrane metalloprotease</fullName>
    </submittedName>
</protein>
<evidence type="ECO:0000256" key="1">
    <source>
        <dbReference type="SAM" id="MobiDB-lite"/>
    </source>
</evidence>
<comment type="caution">
    <text evidence="4">The sequence shown here is derived from an EMBL/GenBank/DDBJ whole genome shotgun (WGS) entry which is preliminary data.</text>
</comment>
<dbReference type="Proteomes" id="UP000649604">
    <property type="component" value="Unassembled WGS sequence"/>
</dbReference>
<dbReference type="AlphaFoldDB" id="A0A9D5JX95"/>
<name>A0A9D5JX95_9BACT</name>
<feature type="transmembrane region" description="Helical" evidence="2">
    <location>
        <begin position="48"/>
        <end position="68"/>
    </location>
</feature>
<evidence type="ECO:0000259" key="3">
    <source>
        <dbReference type="Pfam" id="PF02517"/>
    </source>
</evidence>
<feature type="domain" description="CAAX prenyl protease 2/Lysostaphin resistance protein A-like" evidence="3">
    <location>
        <begin position="135"/>
        <end position="222"/>
    </location>
</feature>
<dbReference type="Pfam" id="PF02517">
    <property type="entry name" value="Rce1-like"/>
    <property type="match status" value="1"/>
</dbReference>
<dbReference type="GO" id="GO:0008237">
    <property type="term" value="F:metallopeptidase activity"/>
    <property type="evidence" value="ECO:0007669"/>
    <property type="project" value="UniProtKB-KW"/>
</dbReference>
<feature type="transmembrane region" description="Helical" evidence="2">
    <location>
        <begin position="249"/>
        <end position="272"/>
    </location>
</feature>
<dbReference type="GO" id="GO:0004175">
    <property type="term" value="F:endopeptidase activity"/>
    <property type="evidence" value="ECO:0007669"/>
    <property type="project" value="UniProtKB-ARBA"/>
</dbReference>
<feature type="transmembrane region" description="Helical" evidence="2">
    <location>
        <begin position="89"/>
        <end position="113"/>
    </location>
</feature>
<evidence type="ECO:0000313" key="4">
    <source>
        <dbReference type="EMBL" id="MBD3325810.1"/>
    </source>
</evidence>
<feature type="transmembrane region" description="Helical" evidence="2">
    <location>
        <begin position="133"/>
        <end position="154"/>
    </location>
</feature>
<evidence type="ECO:0000313" key="5">
    <source>
        <dbReference type="Proteomes" id="UP000649604"/>
    </source>
</evidence>
<sequence length="318" mass="34850">MVNEGNQHYIERHPPSKTPSFKATILIYLLSSLLLVILGSLFQSLHLLSGLVISELAFVVAPALFFTLHGRYHVARTFHLHPITSKTAIITIITTVAAFVLIGIFSVLQEIILPRSEDYQQIWETILQQFHQIPLVLTLLLVSLLPGLCEELLFRGFLLHGVRKKCSDTWAILVVGLLFGAFHLDPYRFFPVTLLGILFGYMVVRTGSLFTGMIAHGTNNAIAVLISYAVKSSQESGIPLTAPPSQDVITLEALLTVIPVFIIALLGFLAGIRALPHNGLPSATDEAPAADVREYSAHDDVNHATPPEHEGEAPQDDV</sequence>
<dbReference type="PANTHER" id="PTHR36435:SF1">
    <property type="entry name" value="CAAX AMINO TERMINAL PROTEASE FAMILY PROTEIN"/>
    <property type="match status" value="1"/>
</dbReference>
<keyword evidence="2" id="KW-0472">Membrane</keyword>
<keyword evidence="4" id="KW-0645">Protease</keyword>
<gene>
    <name evidence="4" type="ORF">GF339_14590</name>
</gene>
<dbReference type="GO" id="GO:0080120">
    <property type="term" value="P:CAAX-box protein maturation"/>
    <property type="evidence" value="ECO:0007669"/>
    <property type="project" value="UniProtKB-ARBA"/>
</dbReference>
<reference evidence="4" key="1">
    <citation type="submission" date="2019-11" db="EMBL/GenBank/DDBJ databases">
        <title>Microbial mats filling the niche in hypersaline microbial mats.</title>
        <authorList>
            <person name="Wong H.L."/>
            <person name="Macleod F.I."/>
            <person name="White R.A. III"/>
            <person name="Burns B.P."/>
        </authorList>
    </citation>
    <scope>NUCLEOTIDE SEQUENCE</scope>
    <source>
        <strain evidence="4">Rbin_158</strain>
    </source>
</reference>
<accession>A0A9D5JX95</accession>
<dbReference type="PANTHER" id="PTHR36435">
    <property type="entry name" value="SLR1288 PROTEIN"/>
    <property type="match status" value="1"/>
</dbReference>
<keyword evidence="4" id="KW-0378">Hydrolase</keyword>
<dbReference type="EMBL" id="WJJP01000474">
    <property type="protein sequence ID" value="MBD3325810.1"/>
    <property type="molecule type" value="Genomic_DNA"/>
</dbReference>
<evidence type="ECO:0000256" key="2">
    <source>
        <dbReference type="SAM" id="Phobius"/>
    </source>
</evidence>
<feature type="region of interest" description="Disordered" evidence="1">
    <location>
        <begin position="285"/>
        <end position="318"/>
    </location>
</feature>
<proteinExistence type="predicted"/>
<keyword evidence="4" id="KW-0482">Metalloprotease</keyword>
<feature type="transmembrane region" description="Helical" evidence="2">
    <location>
        <begin position="21"/>
        <end position="42"/>
    </location>
</feature>
<keyword evidence="2" id="KW-1133">Transmembrane helix</keyword>
<feature type="transmembrane region" description="Helical" evidence="2">
    <location>
        <begin position="188"/>
        <end position="204"/>
    </location>
</feature>
<organism evidence="4 5">
    <name type="scientific">candidate division KSB3 bacterium</name>
    <dbReference type="NCBI Taxonomy" id="2044937"/>
    <lineage>
        <taxon>Bacteria</taxon>
        <taxon>candidate division KSB3</taxon>
    </lineage>
</organism>
<feature type="transmembrane region" description="Helical" evidence="2">
    <location>
        <begin position="166"/>
        <end position="182"/>
    </location>
</feature>